<feature type="compositionally biased region" description="Acidic residues" evidence="1">
    <location>
        <begin position="23"/>
        <end position="41"/>
    </location>
</feature>
<evidence type="ECO:0000256" key="1">
    <source>
        <dbReference type="SAM" id="MobiDB-lite"/>
    </source>
</evidence>
<proteinExistence type="predicted"/>
<reference evidence="2" key="1">
    <citation type="submission" date="2024-02" db="EMBL/GenBank/DDBJ databases">
        <authorList>
            <consortium name="ELIXIR-Norway"/>
            <consortium name="Elixir Norway"/>
        </authorList>
    </citation>
    <scope>NUCLEOTIDE SEQUENCE</scope>
</reference>
<evidence type="ECO:0000313" key="2">
    <source>
        <dbReference type="EMBL" id="CAK9257066.1"/>
    </source>
</evidence>
<accession>A0ABP0VTC8</accession>
<keyword evidence="3" id="KW-1185">Reference proteome</keyword>
<feature type="region of interest" description="Disordered" evidence="1">
    <location>
        <begin position="23"/>
        <end position="47"/>
    </location>
</feature>
<evidence type="ECO:0000313" key="3">
    <source>
        <dbReference type="Proteomes" id="UP001497444"/>
    </source>
</evidence>
<dbReference type="EMBL" id="OZ020105">
    <property type="protein sequence ID" value="CAK9257066.1"/>
    <property type="molecule type" value="Genomic_DNA"/>
</dbReference>
<gene>
    <name evidence="2" type="ORF">CSSPJE1EN1_LOCUS2544</name>
</gene>
<organism evidence="2 3">
    <name type="scientific">Sphagnum jensenii</name>
    <dbReference type="NCBI Taxonomy" id="128206"/>
    <lineage>
        <taxon>Eukaryota</taxon>
        <taxon>Viridiplantae</taxon>
        <taxon>Streptophyta</taxon>
        <taxon>Embryophyta</taxon>
        <taxon>Bryophyta</taxon>
        <taxon>Sphagnophytina</taxon>
        <taxon>Sphagnopsida</taxon>
        <taxon>Sphagnales</taxon>
        <taxon>Sphagnaceae</taxon>
        <taxon>Sphagnum</taxon>
    </lineage>
</organism>
<protein>
    <submittedName>
        <fullName evidence="2">Uncharacterized protein</fullName>
    </submittedName>
</protein>
<name>A0ABP0VTC8_9BRYO</name>
<dbReference type="Proteomes" id="UP001497444">
    <property type="component" value="Chromosome 10"/>
</dbReference>
<sequence length="69" mass="7789">MPDLQAMEQDLWQEYWEKLADEENAINPDDEGNQKAEEDDSSVGLPPQIPPLGHLACLCSFMATMLVRL</sequence>